<dbReference type="InterPro" id="IPR008271">
    <property type="entry name" value="Ser/Thr_kinase_AS"/>
</dbReference>
<keyword evidence="8" id="KW-1185">Reference proteome</keyword>
<keyword evidence="3 7" id="KW-0418">Kinase</keyword>
<evidence type="ECO:0000256" key="4">
    <source>
        <dbReference type="ARBA" id="ARBA00022840"/>
    </source>
</evidence>
<evidence type="ECO:0000259" key="6">
    <source>
        <dbReference type="PROSITE" id="PS50011"/>
    </source>
</evidence>
<dbReference type="PANTHER" id="PTHR43289">
    <property type="entry name" value="MITOGEN-ACTIVATED PROTEIN KINASE KINASE KINASE 20-RELATED"/>
    <property type="match status" value="1"/>
</dbReference>
<evidence type="ECO:0000256" key="1">
    <source>
        <dbReference type="ARBA" id="ARBA00022679"/>
    </source>
</evidence>
<dbReference type="PROSITE" id="PS50011">
    <property type="entry name" value="PROTEIN_KINASE_DOM"/>
    <property type="match status" value="1"/>
</dbReference>
<dbReference type="PANTHER" id="PTHR43289:SF34">
    <property type="entry name" value="SERINE_THREONINE-PROTEIN KINASE YBDM-RELATED"/>
    <property type="match status" value="1"/>
</dbReference>
<keyword evidence="1 7" id="KW-0808">Transferase</keyword>
<evidence type="ECO:0000256" key="2">
    <source>
        <dbReference type="ARBA" id="ARBA00022741"/>
    </source>
</evidence>
<evidence type="ECO:0000313" key="8">
    <source>
        <dbReference type="Proteomes" id="UP000316213"/>
    </source>
</evidence>
<protein>
    <submittedName>
        <fullName evidence="7">Serine/threonine-protein kinase PrkC</fullName>
        <ecNumber evidence="7">2.7.11.1</ecNumber>
    </submittedName>
</protein>
<reference evidence="7 8" key="1">
    <citation type="submission" date="2019-02" db="EMBL/GenBank/DDBJ databases">
        <title>Deep-cultivation of Planctomycetes and their phenomic and genomic characterization uncovers novel biology.</title>
        <authorList>
            <person name="Wiegand S."/>
            <person name="Jogler M."/>
            <person name="Boedeker C."/>
            <person name="Pinto D."/>
            <person name="Vollmers J."/>
            <person name="Rivas-Marin E."/>
            <person name="Kohn T."/>
            <person name="Peeters S.H."/>
            <person name="Heuer A."/>
            <person name="Rast P."/>
            <person name="Oberbeckmann S."/>
            <person name="Bunk B."/>
            <person name="Jeske O."/>
            <person name="Meyerdierks A."/>
            <person name="Storesund J.E."/>
            <person name="Kallscheuer N."/>
            <person name="Luecker S."/>
            <person name="Lage O.M."/>
            <person name="Pohl T."/>
            <person name="Merkel B.J."/>
            <person name="Hornburger P."/>
            <person name="Mueller R.-W."/>
            <person name="Bruemmer F."/>
            <person name="Labrenz M."/>
            <person name="Spormann A.M."/>
            <person name="Op Den Camp H."/>
            <person name="Overmann J."/>
            <person name="Amann R."/>
            <person name="Jetten M.S.M."/>
            <person name="Mascher T."/>
            <person name="Medema M.H."/>
            <person name="Devos D.P."/>
            <person name="Kaster A.-K."/>
            <person name="Ovreas L."/>
            <person name="Rohde M."/>
            <person name="Galperin M.Y."/>
            <person name="Jogler C."/>
        </authorList>
    </citation>
    <scope>NUCLEOTIDE SEQUENCE [LARGE SCALE GENOMIC DNA]</scope>
    <source>
        <strain evidence="7 8">Pla100</strain>
    </source>
</reference>
<comment type="caution">
    <text evidence="7">The sequence shown here is derived from an EMBL/GenBank/DDBJ whole genome shotgun (WGS) entry which is preliminary data.</text>
</comment>
<dbReference type="GO" id="GO:0005524">
    <property type="term" value="F:ATP binding"/>
    <property type="evidence" value="ECO:0007669"/>
    <property type="project" value="UniProtKB-UniRule"/>
</dbReference>
<dbReference type="InterPro" id="IPR017441">
    <property type="entry name" value="Protein_kinase_ATP_BS"/>
</dbReference>
<dbReference type="PROSITE" id="PS00108">
    <property type="entry name" value="PROTEIN_KINASE_ST"/>
    <property type="match status" value="1"/>
</dbReference>
<feature type="binding site" evidence="5">
    <location>
        <position position="112"/>
    </location>
    <ligand>
        <name>ATP</name>
        <dbReference type="ChEBI" id="CHEBI:30616"/>
    </ligand>
</feature>
<name>A0A5C6AAQ3_9BACT</name>
<dbReference type="Proteomes" id="UP000316213">
    <property type="component" value="Unassembled WGS sequence"/>
</dbReference>
<accession>A0A5C6AAQ3</accession>
<dbReference type="Pfam" id="PF00069">
    <property type="entry name" value="Pkinase"/>
    <property type="match status" value="1"/>
</dbReference>
<evidence type="ECO:0000313" key="7">
    <source>
        <dbReference type="EMBL" id="TWT96490.1"/>
    </source>
</evidence>
<keyword evidence="2 5" id="KW-0547">Nucleotide-binding</keyword>
<feature type="domain" description="Protein kinase" evidence="6">
    <location>
        <begin position="83"/>
        <end position="368"/>
    </location>
</feature>
<dbReference type="OrthoDB" id="6111975at2"/>
<dbReference type="PROSITE" id="PS00107">
    <property type="entry name" value="PROTEIN_KINASE_ATP"/>
    <property type="match status" value="1"/>
</dbReference>
<dbReference type="InterPro" id="IPR000719">
    <property type="entry name" value="Prot_kinase_dom"/>
</dbReference>
<evidence type="ECO:0000256" key="5">
    <source>
        <dbReference type="PROSITE-ProRule" id="PRU10141"/>
    </source>
</evidence>
<dbReference type="SUPFAM" id="SSF56112">
    <property type="entry name" value="Protein kinase-like (PK-like)"/>
    <property type="match status" value="1"/>
</dbReference>
<dbReference type="AlphaFoldDB" id="A0A5C6AAQ3"/>
<evidence type="ECO:0000256" key="3">
    <source>
        <dbReference type="ARBA" id="ARBA00022777"/>
    </source>
</evidence>
<keyword evidence="4 5" id="KW-0067">ATP-binding</keyword>
<dbReference type="Gene3D" id="1.10.510.10">
    <property type="entry name" value="Transferase(Phosphotransferase) domain 1"/>
    <property type="match status" value="1"/>
</dbReference>
<dbReference type="Gene3D" id="3.30.200.20">
    <property type="entry name" value="Phosphorylase Kinase, domain 1"/>
    <property type="match status" value="1"/>
</dbReference>
<dbReference type="SMART" id="SM00220">
    <property type="entry name" value="S_TKc"/>
    <property type="match status" value="1"/>
</dbReference>
<organism evidence="7 8">
    <name type="scientific">Neorhodopirellula pilleata</name>
    <dbReference type="NCBI Taxonomy" id="2714738"/>
    <lineage>
        <taxon>Bacteria</taxon>
        <taxon>Pseudomonadati</taxon>
        <taxon>Planctomycetota</taxon>
        <taxon>Planctomycetia</taxon>
        <taxon>Pirellulales</taxon>
        <taxon>Pirellulaceae</taxon>
        <taxon>Neorhodopirellula</taxon>
    </lineage>
</organism>
<dbReference type="CDD" id="cd14014">
    <property type="entry name" value="STKc_PknB_like"/>
    <property type="match status" value="1"/>
</dbReference>
<dbReference type="GO" id="GO:0004674">
    <property type="term" value="F:protein serine/threonine kinase activity"/>
    <property type="evidence" value="ECO:0007669"/>
    <property type="project" value="UniProtKB-EC"/>
</dbReference>
<dbReference type="InterPro" id="IPR011009">
    <property type="entry name" value="Kinase-like_dom_sf"/>
</dbReference>
<gene>
    <name evidence="7" type="primary">prkC_16</name>
    <name evidence="7" type="ORF">Pla100_29710</name>
</gene>
<sequence length="644" mass="72029">MKDSAAASEVEHERLDQLLQEYLASCRRGDSPDIELYAQAHPALADEIRELFPVVEFAEHLNADASDHVHFTPTRQAMQLGPFHLTREIGSGGMGVVYEATQPPLNQKFAVKVQKGFSTNSAVSQSRFTREAQAASRLHHPNIVPAKYYGTEASQNYLVMPLIDGVSLDRLIAAKDDVDPRTYLLFEDICTDWQRLAALGAQVASALSYAHSQGMIHRDVKPANLILAQNGNIWVTDFGLAKMRDDKSDLSCTGEMVGTPRYMAPEQLHGVADERSDVYGLGFTLFEIVTRQCPWAGPQNWGATNTILGERRATARGTSRTLEIPDVRELNPAIPDVFAMVIMKAIARNPESRYQSARELELDLNELCYRGNIDRRSSPRSRATLSKHQARSVAVLMGVSFILIAAIWVWRPFPEVAETLPAVPRKPPHNQSLFPPTHCITYAEPGTDLINLVITVNSRSDDAEEYGEGTMYLDSSDLELTWDEIDQIIGLRFVGVEIAPRSEISSARLCFYAERTDLLPTDLVVFGVDNANPISFTPLDYDISRRPRTLHRVKWNPERWTSGELYETPDCREIVQSLVNKTDWKSGNAMAFIIEGKGNRTATAYDGNYHYAPMLKIQYRKPAEKLVGSQGNDPVARRLPQVED</sequence>
<dbReference type="EC" id="2.7.11.1" evidence="7"/>
<dbReference type="RefSeq" id="WP_146578395.1">
    <property type="nucleotide sequence ID" value="NZ_SJPM01000005.1"/>
</dbReference>
<proteinExistence type="predicted"/>
<dbReference type="EMBL" id="SJPM01000005">
    <property type="protein sequence ID" value="TWT96490.1"/>
    <property type="molecule type" value="Genomic_DNA"/>
</dbReference>